<dbReference type="GeneID" id="107991586"/>
<proteinExistence type="predicted"/>
<dbReference type="PANTHER" id="PTHR46148">
    <property type="entry name" value="CHROMO DOMAIN-CONTAINING PROTEIN"/>
    <property type="match status" value="1"/>
</dbReference>
<organism evidence="1 2">
    <name type="scientific">Cucumis melo</name>
    <name type="common">Muskmelon</name>
    <dbReference type="NCBI Taxonomy" id="3656"/>
    <lineage>
        <taxon>Eukaryota</taxon>
        <taxon>Viridiplantae</taxon>
        <taxon>Streptophyta</taxon>
        <taxon>Embryophyta</taxon>
        <taxon>Tracheophyta</taxon>
        <taxon>Spermatophyta</taxon>
        <taxon>Magnoliopsida</taxon>
        <taxon>eudicotyledons</taxon>
        <taxon>Gunneridae</taxon>
        <taxon>Pentapetalae</taxon>
        <taxon>rosids</taxon>
        <taxon>fabids</taxon>
        <taxon>Cucurbitales</taxon>
        <taxon>Cucurbitaceae</taxon>
        <taxon>Benincaseae</taxon>
        <taxon>Cucumis</taxon>
    </lineage>
</organism>
<evidence type="ECO:0000313" key="1">
    <source>
        <dbReference type="Proteomes" id="UP001652600"/>
    </source>
</evidence>
<dbReference type="Proteomes" id="UP001652600">
    <property type="component" value="Chromosome 1"/>
</dbReference>
<sequence length="157" mass="18268">MLGPKLVHTTNEATQKIRACMLIAQSRQKSYDDVRHRDFEFDIGDMVFVKVTPMKGVLRFEKRGRLSPFLIQHIFDFEPLQTNEILSYEEQQVEILAMEVKLLCSRVEIFLEIEKFLRPQEVASSSSFVRKVSIFFVRYFLSRAVVVGDPGFVQAFV</sequence>
<name>A0A1S4E1W4_CUCME</name>
<accession>A0A1S4E1W4</accession>
<reference evidence="2" key="2">
    <citation type="submission" date="2025-08" db="UniProtKB">
        <authorList>
            <consortium name="RefSeq"/>
        </authorList>
    </citation>
    <scope>IDENTIFICATION</scope>
    <source>
        <tissue evidence="2">Stem</tissue>
    </source>
</reference>
<dbReference type="AlphaFoldDB" id="A0A1S4E1W4"/>
<keyword evidence="1" id="KW-1185">Reference proteome</keyword>
<reference evidence="1" key="1">
    <citation type="submission" date="2025-05" db="UniProtKB">
        <authorList>
            <consortium name="RefSeq"/>
        </authorList>
    </citation>
    <scope>NUCLEOTIDE SEQUENCE [LARGE SCALE GENOMIC DNA]</scope>
</reference>
<evidence type="ECO:0000313" key="2">
    <source>
        <dbReference type="RefSeq" id="XP_016902219.1"/>
    </source>
</evidence>
<dbReference type="OrthoDB" id="1738613at2759"/>
<dbReference type="InParanoid" id="A0A1S4E1W4"/>
<gene>
    <name evidence="2" type="primary">LOC107991586</name>
</gene>
<dbReference type="RefSeq" id="XP_016902219.1">
    <property type="nucleotide sequence ID" value="XM_017046730.1"/>
</dbReference>
<dbReference type="PANTHER" id="PTHR46148:SF57">
    <property type="entry name" value="OS12G0499874 PROTEIN"/>
    <property type="match status" value="1"/>
</dbReference>
<protein>
    <submittedName>
        <fullName evidence="2">Uncharacterized protein LOC107991586</fullName>
    </submittedName>
</protein>
<dbReference type="KEGG" id="cmo:107991586"/>